<gene>
    <name evidence="1" type="ORF">AVEN_156237_1</name>
</gene>
<accession>A0A4Y2XA95</accession>
<comment type="caution">
    <text evidence="1">The sequence shown here is derived from an EMBL/GenBank/DDBJ whole genome shotgun (WGS) entry which is preliminary data.</text>
</comment>
<dbReference type="AlphaFoldDB" id="A0A4Y2XA95"/>
<reference evidence="1 2" key="1">
    <citation type="journal article" date="2019" name="Sci. Rep.">
        <title>Orb-weaving spider Araneus ventricosus genome elucidates the spidroin gene catalogue.</title>
        <authorList>
            <person name="Kono N."/>
            <person name="Nakamura H."/>
            <person name="Ohtoshi R."/>
            <person name="Moran D.A.P."/>
            <person name="Shinohara A."/>
            <person name="Yoshida Y."/>
            <person name="Fujiwara M."/>
            <person name="Mori M."/>
            <person name="Tomita M."/>
            <person name="Arakawa K."/>
        </authorList>
    </citation>
    <scope>NUCLEOTIDE SEQUENCE [LARGE SCALE GENOMIC DNA]</scope>
</reference>
<evidence type="ECO:0000313" key="1">
    <source>
        <dbReference type="EMBL" id="GBO46531.1"/>
    </source>
</evidence>
<keyword evidence="2" id="KW-1185">Reference proteome</keyword>
<proteinExistence type="predicted"/>
<sequence>MKQETDDEKEKNLILMEEFKKEDFGCFQQETEAAKMVEVIYLKSSSRAEFSTNICALIVNVGGARMNVYYSCVCGIQGVGDDELDMTGLRTTNLAKSKFVSVVNDQFAISESQLKAVLPDSIFEEDCKKKIFAFQVM</sequence>
<name>A0A4Y2XA95_ARAVE</name>
<dbReference type="EMBL" id="BGPR01074293">
    <property type="protein sequence ID" value="GBO46531.1"/>
    <property type="molecule type" value="Genomic_DNA"/>
</dbReference>
<organism evidence="1 2">
    <name type="scientific">Araneus ventricosus</name>
    <name type="common">Orbweaver spider</name>
    <name type="synonym">Epeira ventricosa</name>
    <dbReference type="NCBI Taxonomy" id="182803"/>
    <lineage>
        <taxon>Eukaryota</taxon>
        <taxon>Metazoa</taxon>
        <taxon>Ecdysozoa</taxon>
        <taxon>Arthropoda</taxon>
        <taxon>Chelicerata</taxon>
        <taxon>Arachnida</taxon>
        <taxon>Araneae</taxon>
        <taxon>Araneomorphae</taxon>
        <taxon>Entelegynae</taxon>
        <taxon>Araneoidea</taxon>
        <taxon>Araneidae</taxon>
        <taxon>Araneus</taxon>
    </lineage>
</organism>
<dbReference type="Proteomes" id="UP000499080">
    <property type="component" value="Unassembled WGS sequence"/>
</dbReference>
<evidence type="ECO:0000313" key="2">
    <source>
        <dbReference type="Proteomes" id="UP000499080"/>
    </source>
</evidence>
<protein>
    <submittedName>
        <fullName evidence="1">Uncharacterized protein</fullName>
    </submittedName>
</protein>